<evidence type="ECO:0000313" key="2">
    <source>
        <dbReference type="EMBL" id="KOS09671.1"/>
    </source>
</evidence>
<accession>A0A0M8MM97</accession>
<gene>
    <name evidence="2" type="ORF">XI38_14640</name>
</gene>
<dbReference type="AlphaFoldDB" id="A0A0M8MM97"/>
<evidence type="ECO:0000313" key="3">
    <source>
        <dbReference type="Proteomes" id="UP000037737"/>
    </source>
</evidence>
<reference evidence="2" key="1">
    <citation type="submission" date="2015-04" db="EMBL/GenBank/DDBJ databases">
        <title>Complete genome sequence of Microbacterium chocolatum SIT 101, a bacterium enantioselectively hydrolyzing mesomeric diesters.</title>
        <authorList>
            <person name="Li X."/>
            <person name="Xu Y."/>
        </authorList>
    </citation>
    <scope>NUCLEOTIDE SEQUENCE [LARGE SCALE GENOMIC DNA]</scope>
    <source>
        <strain evidence="2">SIT 101</strain>
    </source>
</reference>
<comment type="caution">
    <text evidence="2">The sequence shown here is derived from an EMBL/GenBank/DDBJ whole genome shotgun (WGS) entry which is preliminary data.</text>
</comment>
<feature type="non-terminal residue" evidence="2">
    <location>
        <position position="131"/>
    </location>
</feature>
<organism evidence="2 3">
    <name type="scientific">Microbacterium aurantiacum</name>
    <dbReference type="NCBI Taxonomy" id="162393"/>
    <lineage>
        <taxon>Bacteria</taxon>
        <taxon>Bacillati</taxon>
        <taxon>Actinomycetota</taxon>
        <taxon>Actinomycetes</taxon>
        <taxon>Micrococcales</taxon>
        <taxon>Microbacteriaceae</taxon>
        <taxon>Microbacterium</taxon>
    </lineage>
</organism>
<evidence type="ECO:0000256" key="1">
    <source>
        <dbReference type="SAM" id="Phobius"/>
    </source>
</evidence>
<sequence>MTSLRRVHPVKLSLGQSGTRAATLQTPCFVLTLTIGRALFRSGRPCWVAAGSPGTVDRATSRLARLWVSSLTRTPALSDRVAIAVVVVALRLLVRLRVLLFVPLTCLLAFLGVFLSLDAPMGWGLVGRRDA</sequence>
<name>A0A0M8MM97_9MICO</name>
<protein>
    <submittedName>
        <fullName evidence="2">Uncharacterized protein</fullName>
    </submittedName>
</protein>
<feature type="transmembrane region" description="Helical" evidence="1">
    <location>
        <begin position="98"/>
        <end position="117"/>
    </location>
</feature>
<keyword evidence="1" id="KW-1133">Transmembrane helix</keyword>
<dbReference type="Proteomes" id="UP000037737">
    <property type="component" value="Unassembled WGS sequence"/>
</dbReference>
<keyword evidence="3" id="KW-1185">Reference proteome</keyword>
<dbReference type="EMBL" id="LAVO01000032">
    <property type="protein sequence ID" value="KOS09671.1"/>
    <property type="molecule type" value="Genomic_DNA"/>
</dbReference>
<proteinExistence type="predicted"/>
<keyword evidence="1" id="KW-0812">Transmembrane</keyword>
<keyword evidence="1" id="KW-0472">Membrane</keyword>